<protein>
    <submittedName>
        <fullName evidence="1">Uncharacterized protein</fullName>
    </submittedName>
</protein>
<accession>A0ACB5UMG8</accession>
<comment type="caution">
    <text evidence="1">The sequence shown here is derived from an EMBL/GenBank/DDBJ whole genome shotgun (WGS) entry which is preliminary data.</text>
</comment>
<dbReference type="Proteomes" id="UP001374599">
    <property type="component" value="Unassembled WGS sequence"/>
</dbReference>
<evidence type="ECO:0000313" key="1">
    <source>
        <dbReference type="EMBL" id="GMQ63728.1"/>
    </source>
</evidence>
<proteinExistence type="predicted"/>
<name>A0ACB5UMG8_9FIRM</name>
<reference evidence="1" key="1">
    <citation type="submission" date="2023-09" db="EMBL/GenBank/DDBJ databases">
        <title>Vallitalea sediminicola and Vallitalea maricola sp. nov., anaerobic bacteria isolated from marine sediment.</title>
        <authorList>
            <person name="Hirano S."/>
            <person name="Maeda A."/>
            <person name="Terahara T."/>
            <person name="Mori K."/>
            <person name="Hamada M."/>
            <person name="Matsumoto R."/>
            <person name="Kobayashi T."/>
        </authorList>
    </citation>
    <scope>NUCLEOTIDE SEQUENCE</scope>
    <source>
        <strain evidence="1">AN17-2</strain>
    </source>
</reference>
<sequence length="243" mass="28574">MKCSKKPIVCLDAGHGFYSCDKTTPEFEDGSTIHEAEQNYPIMYRVAKYLEFNGMKVILSNDNIYKDKSVKDRVEVCNKSNADIMVSIRKNGINRKWQNYAKGIETYCYKFGAEGEKLARRIHNNLINDTKLYNRGVKEGNWDVIQMTKVPAVLLELGFIDYLEEAKQMKDRFWHDKYAKAITKGICEYFDMEITEFPYLSINELEYYKEQIIELEDKIAKLQKELLDKDIRKDDLPIKREDI</sequence>
<evidence type="ECO:0000313" key="2">
    <source>
        <dbReference type="Proteomes" id="UP001374599"/>
    </source>
</evidence>
<gene>
    <name evidence="1" type="ORF">AN2V17_29630</name>
</gene>
<organism evidence="1 2">
    <name type="scientific">Vallitalea maricola</name>
    <dbReference type="NCBI Taxonomy" id="3074433"/>
    <lineage>
        <taxon>Bacteria</taxon>
        <taxon>Bacillati</taxon>
        <taxon>Bacillota</taxon>
        <taxon>Clostridia</taxon>
        <taxon>Lachnospirales</taxon>
        <taxon>Vallitaleaceae</taxon>
        <taxon>Vallitalea</taxon>
    </lineage>
</organism>
<dbReference type="EMBL" id="BTPU01000051">
    <property type="protein sequence ID" value="GMQ63728.1"/>
    <property type="molecule type" value="Genomic_DNA"/>
</dbReference>
<keyword evidence="2" id="KW-1185">Reference proteome</keyword>